<dbReference type="SUPFAM" id="SSF52540">
    <property type="entry name" value="P-loop containing nucleoside triphosphate hydrolases"/>
    <property type="match status" value="1"/>
</dbReference>
<gene>
    <name evidence="1" type="ORF">ZRA01_28720</name>
</gene>
<evidence type="ECO:0008006" key="3">
    <source>
        <dbReference type="Google" id="ProtNLM"/>
    </source>
</evidence>
<dbReference type="AlphaFoldDB" id="A0A4Y4CYL9"/>
<dbReference type="RefSeq" id="WP_141353469.1">
    <property type="nucleotide sequence ID" value="NZ_BJNV01000053.1"/>
</dbReference>
<keyword evidence="2" id="KW-1185">Reference proteome</keyword>
<dbReference type="EMBL" id="BJNV01000053">
    <property type="protein sequence ID" value="GEC96799.1"/>
    <property type="molecule type" value="Genomic_DNA"/>
</dbReference>
<sequence>MTIDPSLPPITRLYQACEPLESLHPDDPRWVDFDAVRGEDNVVDSFARDIRRARADGANVKLFSGHRGVGKTSELFRLKALLEKGGDGRPGFVVVYCDVSDKLDVNDLDFPDLLVFVAAQLQQQLADMQLPGFTPATTYLKRAWDDIRSMLGAQVEFKEAELDTGFGKLVMDLRNRPTSRALLRDAVEQHSTSLLIAVNDLLGSAKASAIQAGHAGLVLIVDGLDKLVRRELEHGGNTHDRLFIDRSEQLAALAVHTVYTVPISLIYSPRIGQLEHSIGDHTTPLSMIRLRPHRDEAITSESPGMKKMSEMVAKRCAYVQVSVMDAFDNPSTLDYLCEMSGGHPRHLLMFLQAACNELDDLPITRRAAEKAVKRYAQSLTREVPDDAWPALRPFDTPQRDIPKDELHQQMLFLLYVFEYMNGEMWYEVNPVLRTVPRFNG</sequence>
<name>A0A4Y4CYL9_ZOORA</name>
<evidence type="ECO:0000313" key="1">
    <source>
        <dbReference type="EMBL" id="GEC96799.1"/>
    </source>
</evidence>
<dbReference type="InterPro" id="IPR027417">
    <property type="entry name" value="P-loop_NTPase"/>
</dbReference>
<organism evidence="1 2">
    <name type="scientific">Zoogloea ramigera</name>
    <dbReference type="NCBI Taxonomy" id="350"/>
    <lineage>
        <taxon>Bacteria</taxon>
        <taxon>Pseudomonadati</taxon>
        <taxon>Pseudomonadota</taxon>
        <taxon>Betaproteobacteria</taxon>
        <taxon>Rhodocyclales</taxon>
        <taxon>Zoogloeaceae</taxon>
        <taxon>Zoogloea</taxon>
    </lineage>
</organism>
<dbReference type="OrthoDB" id="9795573at2"/>
<reference evidence="1 2" key="1">
    <citation type="submission" date="2019-06" db="EMBL/GenBank/DDBJ databases">
        <title>Whole genome shotgun sequence of Zoogloea ramigera NBRC 15342.</title>
        <authorList>
            <person name="Hosoyama A."/>
            <person name="Uohara A."/>
            <person name="Ohji S."/>
            <person name="Ichikawa N."/>
        </authorList>
    </citation>
    <scope>NUCLEOTIDE SEQUENCE [LARGE SCALE GENOMIC DNA]</scope>
    <source>
        <strain evidence="1 2">NBRC 15342</strain>
    </source>
</reference>
<protein>
    <recommendedName>
        <fullName evidence="3">AAA ATPase-like protein</fullName>
    </recommendedName>
</protein>
<proteinExistence type="predicted"/>
<dbReference type="Proteomes" id="UP000318422">
    <property type="component" value="Unassembled WGS sequence"/>
</dbReference>
<comment type="caution">
    <text evidence="1">The sequence shown here is derived from an EMBL/GenBank/DDBJ whole genome shotgun (WGS) entry which is preliminary data.</text>
</comment>
<accession>A0A4Y4CYL9</accession>
<evidence type="ECO:0000313" key="2">
    <source>
        <dbReference type="Proteomes" id="UP000318422"/>
    </source>
</evidence>